<evidence type="ECO:0000313" key="10">
    <source>
        <dbReference type="Proteomes" id="UP001519305"/>
    </source>
</evidence>
<dbReference type="Pfam" id="PF00571">
    <property type="entry name" value="CBS"/>
    <property type="match status" value="1"/>
</dbReference>
<dbReference type="Proteomes" id="UP001519305">
    <property type="component" value="Unassembled WGS sequence"/>
</dbReference>
<keyword evidence="2" id="KW-1003">Cell membrane</keyword>
<feature type="region of interest" description="Disordered" evidence="5">
    <location>
        <begin position="323"/>
        <end position="351"/>
    </location>
</feature>
<feature type="domain" description="CNNM transmembrane" evidence="8">
    <location>
        <begin position="1"/>
        <end position="203"/>
    </location>
</feature>
<keyword evidence="4 6" id="KW-1133">Transmembrane helix</keyword>
<evidence type="ECO:0000256" key="5">
    <source>
        <dbReference type="SAM" id="MobiDB-lite"/>
    </source>
</evidence>
<comment type="subcellular location">
    <subcellularLocation>
        <location evidence="1">Cell membrane</location>
        <topology evidence="1">Multi-pass membrane protein</topology>
    </subcellularLocation>
</comment>
<sequence>MSTTMAIIVLVAMLALNAFFVAAEFAMVSARRDQVEPMALAGRPGAKYALRGIENVSVQLAATQLGITACSLIIGSVGEPAIASLIEAPFRSLGVPESLVHPIALVIALLIVTFLHMVLGEMVPKNIAIAKPPTTAAVIAVPLHVFVVVMRPFIALMNHTANFSVRTLFKATPKDEVDSTFTSAQVQDFVAESGRQGLLDDDEISLLQGALTFEKLTAADVLLPPDSLVTVTREVTPAELEALCAETGFSRYPVMDDGECVGYVHVKDAIRLPAEVRDLPLPDMLIRVPSRIRSDEKLQKVMRTMQRDQAHFALVEQAEVLGPVEPGKAPPTARRSGGADDVDDARADADSPVVGDAHRYAGIIAFEDVIEELVGEVREATAK</sequence>
<evidence type="ECO:0000256" key="6">
    <source>
        <dbReference type="SAM" id="Phobius"/>
    </source>
</evidence>
<proteinExistence type="predicted"/>
<organism evidence="9 10">
    <name type="scientific">Corynebacterium freneyi</name>
    <dbReference type="NCBI Taxonomy" id="134034"/>
    <lineage>
        <taxon>Bacteria</taxon>
        <taxon>Bacillati</taxon>
        <taxon>Actinomycetota</taxon>
        <taxon>Actinomycetes</taxon>
        <taxon>Mycobacteriales</taxon>
        <taxon>Corynebacteriaceae</taxon>
        <taxon>Corynebacterium</taxon>
    </lineage>
</organism>
<gene>
    <name evidence="9" type="ORF">JOF33_001139</name>
</gene>
<dbReference type="Pfam" id="PF01595">
    <property type="entry name" value="CNNM"/>
    <property type="match status" value="1"/>
</dbReference>
<dbReference type="PROSITE" id="PS51846">
    <property type="entry name" value="CNNM"/>
    <property type="match status" value="1"/>
</dbReference>
<keyword evidence="10" id="KW-1185">Reference proteome</keyword>
<feature type="transmembrane region" description="Helical" evidence="6">
    <location>
        <begin position="135"/>
        <end position="154"/>
    </location>
</feature>
<name>A0ABS4U719_9CORY</name>
<keyword evidence="4 6" id="KW-0812">Transmembrane</keyword>
<dbReference type="InterPro" id="IPR000644">
    <property type="entry name" value="CBS_dom"/>
</dbReference>
<feature type="transmembrane region" description="Helical" evidence="6">
    <location>
        <begin position="99"/>
        <end position="123"/>
    </location>
</feature>
<evidence type="ECO:0000259" key="7">
    <source>
        <dbReference type="PROSITE" id="PS51371"/>
    </source>
</evidence>
<evidence type="ECO:0000256" key="3">
    <source>
        <dbReference type="PROSITE-ProRule" id="PRU00703"/>
    </source>
</evidence>
<dbReference type="PANTHER" id="PTHR43099">
    <property type="entry name" value="UPF0053 PROTEIN YRKA"/>
    <property type="match status" value="1"/>
</dbReference>
<dbReference type="Gene3D" id="3.10.580.10">
    <property type="entry name" value="CBS-domain"/>
    <property type="match status" value="1"/>
</dbReference>
<dbReference type="EMBL" id="JAGINY010000001">
    <property type="protein sequence ID" value="MBP2332440.1"/>
    <property type="molecule type" value="Genomic_DNA"/>
</dbReference>
<evidence type="ECO:0000256" key="1">
    <source>
        <dbReference type="ARBA" id="ARBA00004651"/>
    </source>
</evidence>
<dbReference type="InterPro" id="IPR002550">
    <property type="entry name" value="CNNM"/>
</dbReference>
<dbReference type="InterPro" id="IPR046342">
    <property type="entry name" value="CBS_dom_sf"/>
</dbReference>
<accession>A0ABS4U719</accession>
<reference evidence="9 10" key="1">
    <citation type="submission" date="2021-03" db="EMBL/GenBank/DDBJ databases">
        <title>Sequencing the genomes of 1000 actinobacteria strains.</title>
        <authorList>
            <person name="Klenk H.-P."/>
        </authorList>
    </citation>
    <scope>NUCLEOTIDE SEQUENCE [LARGE SCALE GENOMIC DNA]</scope>
    <source>
        <strain evidence="9 10">DSM 44506</strain>
    </source>
</reference>
<evidence type="ECO:0000256" key="4">
    <source>
        <dbReference type="PROSITE-ProRule" id="PRU01193"/>
    </source>
</evidence>
<dbReference type="SUPFAM" id="SSF54631">
    <property type="entry name" value="CBS-domain pair"/>
    <property type="match status" value="1"/>
</dbReference>
<comment type="caution">
    <text evidence="9">The sequence shown here is derived from an EMBL/GenBank/DDBJ whole genome shotgun (WGS) entry which is preliminary data.</text>
</comment>
<protein>
    <submittedName>
        <fullName evidence="9">CBS domain containing-hemolysin-like protein</fullName>
    </submittedName>
</protein>
<dbReference type="PROSITE" id="PS51371">
    <property type="entry name" value="CBS"/>
    <property type="match status" value="1"/>
</dbReference>
<keyword evidence="4 6" id="KW-0472">Membrane</keyword>
<evidence type="ECO:0000259" key="8">
    <source>
        <dbReference type="PROSITE" id="PS51846"/>
    </source>
</evidence>
<dbReference type="SMART" id="SM00116">
    <property type="entry name" value="CBS"/>
    <property type="match status" value="1"/>
</dbReference>
<dbReference type="PANTHER" id="PTHR43099:SF5">
    <property type="entry name" value="HLYC_CORC FAMILY TRANSPORTER"/>
    <property type="match status" value="1"/>
</dbReference>
<dbReference type="InterPro" id="IPR051676">
    <property type="entry name" value="UPF0053_domain"/>
</dbReference>
<feature type="domain" description="CBS" evidence="7">
    <location>
        <begin position="223"/>
        <end position="279"/>
    </location>
</feature>
<keyword evidence="3" id="KW-0129">CBS domain</keyword>
<evidence type="ECO:0000256" key="2">
    <source>
        <dbReference type="ARBA" id="ARBA00022475"/>
    </source>
</evidence>
<evidence type="ECO:0000313" key="9">
    <source>
        <dbReference type="EMBL" id="MBP2332440.1"/>
    </source>
</evidence>
<dbReference type="RefSeq" id="WP_083291513.1">
    <property type="nucleotide sequence ID" value="NZ_CP047357.1"/>
</dbReference>